<organism evidence="1 2">
    <name type="scientific">Modicella reniformis</name>
    <dbReference type="NCBI Taxonomy" id="1440133"/>
    <lineage>
        <taxon>Eukaryota</taxon>
        <taxon>Fungi</taxon>
        <taxon>Fungi incertae sedis</taxon>
        <taxon>Mucoromycota</taxon>
        <taxon>Mortierellomycotina</taxon>
        <taxon>Mortierellomycetes</taxon>
        <taxon>Mortierellales</taxon>
        <taxon>Mortierellaceae</taxon>
        <taxon>Modicella</taxon>
    </lineage>
</organism>
<evidence type="ECO:0000313" key="2">
    <source>
        <dbReference type="Proteomes" id="UP000749646"/>
    </source>
</evidence>
<dbReference type="AlphaFoldDB" id="A0A9P6JG07"/>
<name>A0A9P6JG07_9FUNG</name>
<sequence>MRKLWHKANEIVPAAGYERYKSDRHLQETVQNICLFNRILCLSLSASSHPTMVSGGMSMNVYDPIEEISLDKNEDHLLDRPVLEIAVSRSRDECDHKKSRMISQVYEEATQEFEIKLILFCK</sequence>
<dbReference type="Proteomes" id="UP000749646">
    <property type="component" value="Unassembled WGS sequence"/>
</dbReference>
<gene>
    <name evidence="1" type="ORF">BGZ65_009603</name>
</gene>
<protein>
    <submittedName>
        <fullName evidence="1">Uncharacterized protein</fullName>
    </submittedName>
</protein>
<reference evidence="1" key="1">
    <citation type="journal article" date="2020" name="Fungal Divers.">
        <title>Resolving the Mortierellaceae phylogeny through synthesis of multi-gene phylogenetics and phylogenomics.</title>
        <authorList>
            <person name="Vandepol N."/>
            <person name="Liber J."/>
            <person name="Desiro A."/>
            <person name="Na H."/>
            <person name="Kennedy M."/>
            <person name="Barry K."/>
            <person name="Grigoriev I.V."/>
            <person name="Miller A.N."/>
            <person name="O'Donnell K."/>
            <person name="Stajich J.E."/>
            <person name="Bonito G."/>
        </authorList>
    </citation>
    <scope>NUCLEOTIDE SEQUENCE</scope>
    <source>
        <strain evidence="1">MES-2147</strain>
    </source>
</reference>
<evidence type="ECO:0000313" key="1">
    <source>
        <dbReference type="EMBL" id="KAF9972785.1"/>
    </source>
</evidence>
<comment type="caution">
    <text evidence="1">The sequence shown here is derived from an EMBL/GenBank/DDBJ whole genome shotgun (WGS) entry which is preliminary data.</text>
</comment>
<proteinExistence type="predicted"/>
<accession>A0A9P6JG07</accession>
<keyword evidence="2" id="KW-1185">Reference proteome</keyword>
<dbReference type="EMBL" id="JAAAHW010004619">
    <property type="protein sequence ID" value="KAF9972785.1"/>
    <property type="molecule type" value="Genomic_DNA"/>
</dbReference>